<evidence type="ECO:0000313" key="1">
    <source>
        <dbReference type="EMBL" id="CAH1450361.1"/>
    </source>
</evidence>
<proteinExistence type="predicted"/>
<name>A0AAU9PJG5_9ASTR</name>
<dbReference type="EMBL" id="CAKMRJ010005634">
    <property type="protein sequence ID" value="CAH1450361.1"/>
    <property type="molecule type" value="Genomic_DNA"/>
</dbReference>
<dbReference type="AlphaFoldDB" id="A0AAU9PJG5"/>
<sequence>MAELRVAVMGGVMWQLRCLSIVFYQRELRESGARKMAGGDEGFSVVLEVWVVLGKEEVRGRESGGGVVYARVGTTKMKKRRLGLWLVNK</sequence>
<reference evidence="1 2" key="1">
    <citation type="submission" date="2022-01" db="EMBL/GenBank/DDBJ databases">
        <authorList>
            <person name="Xiong W."/>
            <person name="Schranz E."/>
        </authorList>
    </citation>
    <scope>NUCLEOTIDE SEQUENCE [LARGE SCALE GENOMIC DNA]</scope>
</reference>
<protein>
    <submittedName>
        <fullName evidence="1">Uncharacterized protein</fullName>
    </submittedName>
</protein>
<comment type="caution">
    <text evidence="1">The sequence shown here is derived from an EMBL/GenBank/DDBJ whole genome shotgun (WGS) entry which is preliminary data.</text>
</comment>
<dbReference type="Proteomes" id="UP001157418">
    <property type="component" value="Unassembled WGS sequence"/>
</dbReference>
<evidence type="ECO:0000313" key="2">
    <source>
        <dbReference type="Proteomes" id="UP001157418"/>
    </source>
</evidence>
<gene>
    <name evidence="1" type="ORF">LVIROSA_LOCUS35792</name>
</gene>
<organism evidence="1 2">
    <name type="scientific">Lactuca virosa</name>
    <dbReference type="NCBI Taxonomy" id="75947"/>
    <lineage>
        <taxon>Eukaryota</taxon>
        <taxon>Viridiplantae</taxon>
        <taxon>Streptophyta</taxon>
        <taxon>Embryophyta</taxon>
        <taxon>Tracheophyta</taxon>
        <taxon>Spermatophyta</taxon>
        <taxon>Magnoliopsida</taxon>
        <taxon>eudicotyledons</taxon>
        <taxon>Gunneridae</taxon>
        <taxon>Pentapetalae</taxon>
        <taxon>asterids</taxon>
        <taxon>campanulids</taxon>
        <taxon>Asterales</taxon>
        <taxon>Asteraceae</taxon>
        <taxon>Cichorioideae</taxon>
        <taxon>Cichorieae</taxon>
        <taxon>Lactucinae</taxon>
        <taxon>Lactuca</taxon>
    </lineage>
</organism>
<accession>A0AAU9PJG5</accession>
<keyword evidence="2" id="KW-1185">Reference proteome</keyword>